<name>A0A395T2U5_9HYPO</name>
<dbReference type="AlphaFoldDB" id="A0A395T2U5"/>
<feature type="compositionally biased region" description="Basic and acidic residues" evidence="2">
    <location>
        <begin position="66"/>
        <end position="83"/>
    </location>
</feature>
<protein>
    <submittedName>
        <fullName evidence="3">Uncharacterized protein</fullName>
    </submittedName>
</protein>
<accession>A0A395T2U5</accession>
<sequence>MPCRTSPRLAAAKLRCPKPEKTIQKVIEPRRTSPRLAAAKLRCLKSQRDMQKVIETRHTSTCLKATESRHTEPQKEEVNKATEPEVTETQGTKIKKIIIIHRPKIIINHQPSYPPLPEDLDLHRPLHELTREERNDYYEILKQRRDELKREIRLKRQINALIRRSI</sequence>
<keyword evidence="1" id="KW-0175">Coiled coil</keyword>
<comment type="caution">
    <text evidence="3">The sequence shown here is derived from an EMBL/GenBank/DDBJ whole genome shotgun (WGS) entry which is preliminary data.</text>
</comment>
<gene>
    <name evidence="3" type="ORF">FLONG3_2969</name>
</gene>
<evidence type="ECO:0000313" key="4">
    <source>
        <dbReference type="Proteomes" id="UP000266234"/>
    </source>
</evidence>
<organism evidence="3 4">
    <name type="scientific">Fusarium longipes</name>
    <dbReference type="NCBI Taxonomy" id="694270"/>
    <lineage>
        <taxon>Eukaryota</taxon>
        <taxon>Fungi</taxon>
        <taxon>Dikarya</taxon>
        <taxon>Ascomycota</taxon>
        <taxon>Pezizomycotina</taxon>
        <taxon>Sordariomycetes</taxon>
        <taxon>Hypocreomycetidae</taxon>
        <taxon>Hypocreales</taxon>
        <taxon>Nectriaceae</taxon>
        <taxon>Fusarium</taxon>
    </lineage>
</organism>
<feature type="coiled-coil region" evidence="1">
    <location>
        <begin position="131"/>
        <end position="158"/>
    </location>
</feature>
<keyword evidence="4" id="KW-1185">Reference proteome</keyword>
<dbReference type="EMBL" id="PXOG01000056">
    <property type="protein sequence ID" value="RGP79063.1"/>
    <property type="molecule type" value="Genomic_DNA"/>
</dbReference>
<feature type="region of interest" description="Disordered" evidence="2">
    <location>
        <begin position="60"/>
        <end position="88"/>
    </location>
</feature>
<evidence type="ECO:0000256" key="2">
    <source>
        <dbReference type="SAM" id="MobiDB-lite"/>
    </source>
</evidence>
<evidence type="ECO:0000313" key="3">
    <source>
        <dbReference type="EMBL" id="RGP79063.1"/>
    </source>
</evidence>
<evidence type="ECO:0000256" key="1">
    <source>
        <dbReference type="SAM" id="Coils"/>
    </source>
</evidence>
<dbReference type="OrthoDB" id="10627955at2759"/>
<reference evidence="3 4" key="1">
    <citation type="journal article" date="2018" name="PLoS Pathog.">
        <title>Evolution of structural diversity of trichothecenes, a family of toxins produced by plant pathogenic and entomopathogenic fungi.</title>
        <authorList>
            <person name="Proctor R.H."/>
            <person name="McCormick S.P."/>
            <person name="Kim H.S."/>
            <person name="Cardoza R.E."/>
            <person name="Stanley A.M."/>
            <person name="Lindo L."/>
            <person name="Kelly A."/>
            <person name="Brown D.W."/>
            <person name="Lee T."/>
            <person name="Vaughan M.M."/>
            <person name="Alexander N.J."/>
            <person name="Busman M."/>
            <person name="Gutierrez S."/>
        </authorList>
    </citation>
    <scope>NUCLEOTIDE SEQUENCE [LARGE SCALE GENOMIC DNA]</scope>
    <source>
        <strain evidence="3 4">NRRL 20695</strain>
    </source>
</reference>
<dbReference type="Proteomes" id="UP000266234">
    <property type="component" value="Unassembled WGS sequence"/>
</dbReference>
<proteinExistence type="predicted"/>